<feature type="transmembrane region" description="Helical" evidence="10">
    <location>
        <begin position="281"/>
        <end position="300"/>
    </location>
</feature>
<dbReference type="PANTHER" id="PTHR33389:SF33">
    <property type="entry name" value="DUF2921 FAMILY PROTEIN"/>
    <property type="match status" value="1"/>
</dbReference>
<dbReference type="Pfam" id="PF11145">
    <property type="entry name" value="DUF2921"/>
    <property type="match status" value="2"/>
</dbReference>
<dbReference type="EC" id="2.3.2.27" evidence="4"/>
<evidence type="ECO:0000256" key="10">
    <source>
        <dbReference type="SAM" id="Phobius"/>
    </source>
</evidence>
<name>A0A1E5UKA2_9POAL</name>
<dbReference type="Proteomes" id="UP000095767">
    <property type="component" value="Unassembled WGS sequence"/>
</dbReference>
<dbReference type="GO" id="GO:0061630">
    <property type="term" value="F:ubiquitin protein ligase activity"/>
    <property type="evidence" value="ECO:0007669"/>
    <property type="project" value="UniProtKB-EC"/>
</dbReference>
<feature type="domain" description="DUF2921" evidence="12">
    <location>
        <begin position="2"/>
        <end position="77"/>
    </location>
</feature>
<keyword evidence="8 10" id="KW-1133">Transmembrane helix</keyword>
<feature type="transmembrane region" description="Helical" evidence="10">
    <location>
        <begin position="218"/>
        <end position="236"/>
    </location>
</feature>
<comment type="caution">
    <text evidence="13">The sequence shown here is derived from an EMBL/GenBank/DDBJ whole genome shotgun (WGS) entry which is preliminary data.</text>
</comment>
<proteinExistence type="predicted"/>
<dbReference type="OrthoDB" id="607498at2759"/>
<dbReference type="EMBL" id="LWDX02073903">
    <property type="protein sequence ID" value="OEL13304.1"/>
    <property type="molecule type" value="Genomic_DNA"/>
</dbReference>
<dbReference type="Pfam" id="PF25333">
    <property type="entry name" value="DUF2921_N"/>
    <property type="match status" value="1"/>
</dbReference>
<evidence type="ECO:0000256" key="7">
    <source>
        <dbReference type="ARBA" id="ARBA00022786"/>
    </source>
</evidence>
<dbReference type="InterPro" id="IPR021319">
    <property type="entry name" value="DUF2921"/>
</dbReference>
<evidence type="ECO:0000256" key="6">
    <source>
        <dbReference type="ARBA" id="ARBA00022692"/>
    </source>
</evidence>
<accession>A0A1E5UKA2</accession>
<evidence type="ECO:0000256" key="5">
    <source>
        <dbReference type="ARBA" id="ARBA00022679"/>
    </source>
</evidence>
<feature type="transmembrane region" description="Helical" evidence="10">
    <location>
        <begin position="130"/>
        <end position="149"/>
    </location>
</feature>
<keyword evidence="5" id="KW-0808">Transferase</keyword>
<keyword evidence="9 10" id="KW-0472">Membrane</keyword>
<evidence type="ECO:0000313" key="13">
    <source>
        <dbReference type="EMBL" id="OEL13304.1"/>
    </source>
</evidence>
<dbReference type="AlphaFoldDB" id="A0A1E5UKA2"/>
<evidence type="ECO:0000256" key="2">
    <source>
        <dbReference type="ARBA" id="ARBA00004127"/>
    </source>
</evidence>
<evidence type="ECO:0000256" key="1">
    <source>
        <dbReference type="ARBA" id="ARBA00000900"/>
    </source>
</evidence>
<dbReference type="GO" id="GO:0012505">
    <property type="term" value="C:endomembrane system"/>
    <property type="evidence" value="ECO:0007669"/>
    <property type="project" value="UniProtKB-SubCell"/>
</dbReference>
<comment type="pathway">
    <text evidence="3">Protein modification; protein ubiquitination.</text>
</comment>
<keyword evidence="6 10" id="KW-0812">Transmembrane</keyword>
<evidence type="ECO:0000256" key="8">
    <source>
        <dbReference type="ARBA" id="ARBA00022989"/>
    </source>
</evidence>
<gene>
    <name evidence="13" type="ORF">BAE44_0025677</name>
</gene>
<evidence type="ECO:0000256" key="3">
    <source>
        <dbReference type="ARBA" id="ARBA00004906"/>
    </source>
</evidence>
<evidence type="ECO:0000256" key="4">
    <source>
        <dbReference type="ARBA" id="ARBA00012483"/>
    </source>
</evidence>
<feature type="transmembrane region" description="Helical" evidence="10">
    <location>
        <begin position="100"/>
        <end position="118"/>
    </location>
</feature>
<evidence type="ECO:0000259" key="12">
    <source>
        <dbReference type="Pfam" id="PF25333"/>
    </source>
</evidence>
<keyword evidence="14" id="KW-1185">Reference proteome</keyword>
<evidence type="ECO:0000313" key="14">
    <source>
        <dbReference type="Proteomes" id="UP000095767"/>
    </source>
</evidence>
<dbReference type="InterPro" id="IPR057425">
    <property type="entry name" value="DUF2921_N"/>
</dbReference>
<keyword evidence="7" id="KW-0833">Ubl conjugation pathway</keyword>
<evidence type="ECO:0000256" key="9">
    <source>
        <dbReference type="ARBA" id="ARBA00023136"/>
    </source>
</evidence>
<organism evidence="13 14">
    <name type="scientific">Dichanthelium oligosanthes</name>
    <dbReference type="NCBI Taxonomy" id="888268"/>
    <lineage>
        <taxon>Eukaryota</taxon>
        <taxon>Viridiplantae</taxon>
        <taxon>Streptophyta</taxon>
        <taxon>Embryophyta</taxon>
        <taxon>Tracheophyta</taxon>
        <taxon>Spermatophyta</taxon>
        <taxon>Magnoliopsida</taxon>
        <taxon>Liliopsida</taxon>
        <taxon>Poales</taxon>
        <taxon>Poaceae</taxon>
        <taxon>PACMAD clade</taxon>
        <taxon>Panicoideae</taxon>
        <taxon>Panicodae</taxon>
        <taxon>Paniceae</taxon>
        <taxon>Dichantheliinae</taxon>
        <taxon>Dichanthelium</taxon>
    </lineage>
</organism>
<dbReference type="PANTHER" id="PTHR33389">
    <property type="entry name" value="FAMILY PROTEIN, PUTATIVE (DUF2921)-RELATED"/>
    <property type="match status" value="1"/>
</dbReference>
<comment type="subcellular location">
    <subcellularLocation>
        <location evidence="2">Endomembrane system</location>
        <topology evidence="2">Multi-pass membrane protein</topology>
    </subcellularLocation>
</comment>
<evidence type="ECO:0000259" key="11">
    <source>
        <dbReference type="Pfam" id="PF11145"/>
    </source>
</evidence>
<sequence length="325" mass="35724">MSRGQLCLRACRVVRSGSSSVDLVMRECLPSDQWFVGGEVLVTVEFAPVDGDAAREHAVGTISSLRTKSDPLFFEALEFVSHGIYPMQLAELRSRMDLEIIILVVSPALSSALIILQLRHAKKHPEAVPAMSITMLAVLALGYLIPLVLNFQPTFDRFFHLWVMNGEKHERDEFPLRVSTMLAFVLQLRLLQAALSGRRPTEPALDGDGSSAVAEKKTFWVCLLLYFLGGVLMLIFTRCDGRPHLSEALSPWFYAGGTVLRAAPHAYDVYASARGDLLGGVAWHGAVLFGVALLAVLLFLQQRVGGCPPVLFEEVVGRIQDGLHD</sequence>
<feature type="domain" description="SWEET-like" evidence="11">
    <location>
        <begin position="247"/>
        <end position="306"/>
    </location>
</feature>
<reference evidence="13 14" key="1">
    <citation type="submission" date="2016-09" db="EMBL/GenBank/DDBJ databases">
        <title>The draft genome of Dichanthelium oligosanthes: A C3 panicoid grass species.</title>
        <authorList>
            <person name="Studer A.J."/>
            <person name="Schnable J.C."/>
            <person name="Brutnell T.P."/>
        </authorList>
    </citation>
    <scope>NUCLEOTIDE SEQUENCE [LARGE SCALE GENOMIC DNA]</scope>
    <source>
        <strain evidence="14">cv. Kellogg 1175</strain>
        <tissue evidence="13">Leaf</tissue>
    </source>
</reference>
<feature type="domain" description="SWEET-like" evidence="11">
    <location>
        <begin position="89"/>
        <end position="235"/>
    </location>
</feature>
<comment type="catalytic activity">
    <reaction evidence="1">
        <text>S-ubiquitinyl-[E2 ubiquitin-conjugating enzyme]-L-cysteine + [acceptor protein]-L-lysine = [E2 ubiquitin-conjugating enzyme]-L-cysteine + N(6)-ubiquitinyl-[acceptor protein]-L-lysine.</text>
        <dbReference type="EC" id="2.3.2.27"/>
    </reaction>
</comment>
<protein>
    <recommendedName>
        <fullName evidence="4">RING-type E3 ubiquitin transferase</fullName>
        <ecNumber evidence="4">2.3.2.27</ecNumber>
    </recommendedName>
</protein>
<dbReference type="STRING" id="888268.A0A1E5UKA2"/>